<keyword evidence="8" id="KW-0326">Glycosidase</keyword>
<feature type="signal peptide" evidence="10">
    <location>
        <begin position="1"/>
        <end position="17"/>
    </location>
</feature>
<dbReference type="Pfam" id="PF21027">
    <property type="entry name" value="Sde0182_C"/>
    <property type="match status" value="1"/>
</dbReference>
<dbReference type="GO" id="GO:0016162">
    <property type="term" value="F:cellulose 1,4-beta-cellobiosidase activity"/>
    <property type="evidence" value="ECO:0007669"/>
    <property type="project" value="UniProtKB-EC"/>
</dbReference>
<organism evidence="13 14">
    <name type="scientific">Fusarium fujikuroi</name>
    <name type="common">Bakanae and foot rot disease fungus</name>
    <name type="synonym">Gibberella fujikuroi</name>
    <dbReference type="NCBI Taxonomy" id="5127"/>
    <lineage>
        <taxon>Eukaryota</taxon>
        <taxon>Fungi</taxon>
        <taxon>Dikarya</taxon>
        <taxon>Ascomycota</taxon>
        <taxon>Pezizomycotina</taxon>
        <taxon>Sordariomycetes</taxon>
        <taxon>Hypocreomycetidae</taxon>
        <taxon>Hypocreales</taxon>
        <taxon>Nectriaceae</taxon>
        <taxon>Fusarium</taxon>
        <taxon>Fusarium fujikuroi species complex</taxon>
    </lineage>
</organism>
<evidence type="ECO:0000256" key="4">
    <source>
        <dbReference type="ARBA" id="ARBA00022729"/>
    </source>
</evidence>
<evidence type="ECO:0000259" key="12">
    <source>
        <dbReference type="Pfam" id="PF21027"/>
    </source>
</evidence>
<name>A0A9Q9RXA0_FUSFU</name>
<comment type="similarity">
    <text evidence="2">Belongs to the glycosyl hydrolase 7 (cellulase C) family.</text>
</comment>
<dbReference type="Gene3D" id="2.70.100.10">
    <property type="entry name" value="Glycoside hydrolase, family 7, domain"/>
    <property type="match status" value="2"/>
</dbReference>
<dbReference type="InterPro" id="IPR001722">
    <property type="entry name" value="Glyco_hydro_7"/>
</dbReference>
<evidence type="ECO:0000256" key="6">
    <source>
        <dbReference type="ARBA" id="ARBA00023001"/>
    </source>
</evidence>
<gene>
    <name evidence="13" type="ORF">C2S_11592</name>
</gene>
<keyword evidence="7" id="KW-0119">Carbohydrate metabolism</keyword>
<evidence type="ECO:0000259" key="11">
    <source>
        <dbReference type="Pfam" id="PF07632"/>
    </source>
</evidence>
<evidence type="ECO:0000256" key="1">
    <source>
        <dbReference type="ARBA" id="ARBA00001641"/>
    </source>
</evidence>
<dbReference type="AlphaFoldDB" id="A0A9Q9RXA0"/>
<dbReference type="InterPro" id="IPR011483">
    <property type="entry name" value="Sde182_NH-like"/>
</dbReference>
<dbReference type="Gene3D" id="3.90.245.10">
    <property type="entry name" value="Ribonucleoside hydrolase-like"/>
    <property type="match status" value="1"/>
</dbReference>
<evidence type="ECO:0000256" key="5">
    <source>
        <dbReference type="ARBA" id="ARBA00022801"/>
    </source>
</evidence>
<evidence type="ECO:0000313" key="13">
    <source>
        <dbReference type="EMBL" id="VTT80122.1"/>
    </source>
</evidence>
<keyword evidence="5" id="KW-0378">Hydrolase</keyword>
<dbReference type="SUPFAM" id="SSF49899">
    <property type="entry name" value="Concanavalin A-like lectins/glucanases"/>
    <property type="match status" value="1"/>
</dbReference>
<dbReference type="InterPro" id="IPR036452">
    <property type="entry name" value="Ribo_hydro-like"/>
</dbReference>
<dbReference type="EMBL" id="CABFJX010000400">
    <property type="protein sequence ID" value="VTT80122.1"/>
    <property type="molecule type" value="Genomic_DNA"/>
</dbReference>
<reference evidence="13" key="1">
    <citation type="submission" date="2019-05" db="EMBL/GenBank/DDBJ databases">
        <authorList>
            <person name="Piombo E."/>
        </authorList>
    </citation>
    <scope>NUCLEOTIDE SEQUENCE</scope>
    <source>
        <strain evidence="13">C2S</strain>
    </source>
</reference>
<accession>A0A9Q9RXA0</accession>
<dbReference type="PANTHER" id="PTHR33753:SF2">
    <property type="entry name" value="GLYCOSIDE HYDROLASE FAMILY 7 PROTEIN"/>
    <property type="match status" value="1"/>
</dbReference>
<proteinExistence type="inferred from homology"/>
<keyword evidence="9" id="KW-0624">Polysaccharide degradation</keyword>
<feature type="domain" description="Cellulose-binding Sde182 C-terminal" evidence="12">
    <location>
        <begin position="764"/>
        <end position="882"/>
    </location>
</feature>
<dbReference type="Proteomes" id="UP000760494">
    <property type="component" value="Unassembled WGS sequence"/>
</dbReference>
<dbReference type="GO" id="GO:0030245">
    <property type="term" value="P:cellulose catabolic process"/>
    <property type="evidence" value="ECO:0007669"/>
    <property type="project" value="UniProtKB-KW"/>
</dbReference>
<evidence type="ECO:0000313" key="14">
    <source>
        <dbReference type="Proteomes" id="UP000760494"/>
    </source>
</evidence>
<dbReference type="InterPro" id="IPR013783">
    <property type="entry name" value="Ig-like_fold"/>
</dbReference>
<dbReference type="EC" id="3.2.1.91" evidence="3"/>
<evidence type="ECO:0000256" key="3">
    <source>
        <dbReference type="ARBA" id="ARBA00012561"/>
    </source>
</evidence>
<protein>
    <recommendedName>
        <fullName evidence="3">cellulose 1,4-beta-cellobiosidase (non-reducing end)</fullName>
        <ecNumber evidence="3">3.2.1.91</ecNumber>
    </recommendedName>
</protein>
<feature type="chain" id="PRO_5040397091" description="cellulose 1,4-beta-cellobiosidase (non-reducing end)" evidence="10">
    <location>
        <begin position="18"/>
        <end position="887"/>
    </location>
</feature>
<dbReference type="InterPro" id="IPR048527">
    <property type="entry name" value="Sde182_C"/>
</dbReference>
<dbReference type="Gene3D" id="2.60.40.10">
    <property type="entry name" value="Immunoglobulins"/>
    <property type="match status" value="1"/>
</dbReference>
<dbReference type="GO" id="GO:0016799">
    <property type="term" value="F:hydrolase activity, hydrolyzing N-glycosyl compounds"/>
    <property type="evidence" value="ECO:0007669"/>
    <property type="project" value="InterPro"/>
</dbReference>
<keyword evidence="4 10" id="KW-0732">Signal</keyword>
<dbReference type="InterPro" id="IPR013320">
    <property type="entry name" value="ConA-like_dom_sf"/>
</dbReference>
<evidence type="ECO:0000256" key="9">
    <source>
        <dbReference type="ARBA" id="ARBA00023326"/>
    </source>
</evidence>
<dbReference type="Pfam" id="PF07632">
    <property type="entry name" value="Sde182_NH-like"/>
    <property type="match status" value="1"/>
</dbReference>
<feature type="domain" description="Cellulose-binding Sde182 nucleoside hydrolase-like" evidence="11">
    <location>
        <begin position="416"/>
        <end position="677"/>
    </location>
</feature>
<evidence type="ECO:0000256" key="7">
    <source>
        <dbReference type="ARBA" id="ARBA00023277"/>
    </source>
</evidence>
<dbReference type="Pfam" id="PF00840">
    <property type="entry name" value="Glyco_hydro_7"/>
    <property type="match status" value="2"/>
</dbReference>
<comment type="caution">
    <text evidence="13">The sequence shown here is derived from an EMBL/GenBank/DDBJ whole genome shotgun (WGS) entry which is preliminary data.</text>
</comment>
<comment type="catalytic activity">
    <reaction evidence="1">
        <text>Hydrolysis of (1-&gt;4)-beta-D-glucosidic linkages in cellulose and cellotetraose, releasing cellobiose from the non-reducing ends of the chains.</text>
        <dbReference type="EC" id="3.2.1.91"/>
    </reaction>
</comment>
<dbReference type="InterPro" id="IPR037019">
    <property type="entry name" value="Glyco_hydro_7_sf"/>
</dbReference>
<evidence type="ECO:0000256" key="2">
    <source>
        <dbReference type="ARBA" id="ARBA00006044"/>
    </source>
</evidence>
<sequence length="887" mass="100188">MRAALIFGVSLSASAYAQWPCGNIEEVHPPFTWHNCVQEPCKKYFGAIVLDSTLRETNCCAGRFDIKDLHRTHCKNKDKDTCPVDCCVEGADYRAHGISTDGTSLKLDLGATAPHVSKDLIRGQRFVEGRANYDGWVPDKHDPMLGTGRTGACCHTIVLWEGNIESTDYHWSPCLPPWYHKCDNDKCATRCFAFGCRWNPNGNKMKPFYGPGPTNTIDSKKPFSVVTQFFIQQTPKVACILKTRATYYIQDGNIFRSAPSDYRPNGALFNTMNKQFCKKMASDFKWGKRWKRAGTWWQRGRGNMYKMVPVFSIFRDREYDKIHHLENDGKEFDDFPRNASVTISNFRIGTINQTFVDMLDPELRPKDVYHRQGITFNEKNQPKPTVFWLQSCFALAAPQQNGSTDLSILPKVSRVRTFILTDILNEPDDSMSMVRYLLYSNEFDTRGLVAVTSWSLRNDTHPSEIKKIIKAYAKVVDKLNQHVHPDNQYPKPEELLKQISSGPRSYGRAALKEPISDGAKLLVKRLQESQEPLHVSLWGGANTLAQALQHIEKTNSKKEATNLRSRLRVYSISDQDDTGAYIRVKWPDVFFIVNVHGYREYRLGTWTGISTADNGAANTTKVTDGWLTPNIRLGPLGAEYPKIIYTMEGDSPSFIWNIQNGLNVPGRPDYGGWGGRYTRVTEDTDINEYGTSGDALINTKGQSWLSPYATIWRWRDAYQDDFAARMQWTLVDSFEEGAHPPSINVNESTGSEPLRFKVGPEDAIFLDASNTIDTDSQDDSSGLDFEWYSYAECASPMLTSLAANFFSVEALAPPTGTNGTLSVNEAGFSNAALGPMVRISTNLTGWEEEQPSSVDKEWHVILQVTNNKGSYPIRRYRRVILELPDSK</sequence>
<dbReference type="PANTHER" id="PTHR33753">
    <property type="entry name" value="1,4-BETA-D-GLUCAN CELLOBIOHYDROLASE B"/>
    <property type="match status" value="1"/>
</dbReference>
<evidence type="ECO:0000256" key="10">
    <source>
        <dbReference type="SAM" id="SignalP"/>
    </source>
</evidence>
<keyword evidence="6" id="KW-0136">Cellulose degradation</keyword>
<dbReference type="PRINTS" id="PR00734">
    <property type="entry name" value="GLHYDRLASE7"/>
</dbReference>
<evidence type="ECO:0000256" key="8">
    <source>
        <dbReference type="ARBA" id="ARBA00023295"/>
    </source>
</evidence>